<sequence>MVRFILVVSNMPPLLAGLLALIYFKKFDERLFSFKLFLLFNSIIQIAQLILSILKRNNLFLFHIDVPVEFALLLHFYYSFLKPYLDKKIFFTLTFLFITLSVVNSIFIQHIGSPNSYALIAEAIVLIILAIFAFIVLLDPRSGMNKTPIGKTVGLINIGIFVNFSTTLLISYFSNYLIHQSDKNIANYIWVYYDLAAVLMYSCFIAAIRKDVKQK</sequence>
<feature type="transmembrane region" description="Helical" evidence="1">
    <location>
        <begin position="117"/>
        <end position="138"/>
    </location>
</feature>
<feature type="transmembrane region" description="Helical" evidence="1">
    <location>
        <begin position="36"/>
        <end position="54"/>
    </location>
</feature>
<reference evidence="2 3" key="1">
    <citation type="submission" date="2018-05" db="EMBL/GenBank/DDBJ databases">
        <title>Genomic Encyclopedia of Archaeal and Bacterial Type Strains, Phase II (KMG-II): from individual species to whole genera.</title>
        <authorList>
            <person name="Goeker M."/>
        </authorList>
    </citation>
    <scope>NUCLEOTIDE SEQUENCE [LARGE SCALE GENOMIC DNA]</scope>
    <source>
        <strain evidence="2 3">DSM 19975</strain>
    </source>
</reference>
<name>A0A316H2X3_9SPHI</name>
<organism evidence="2 3">
    <name type="scientific">Mucilaginibacter oryzae</name>
    <dbReference type="NCBI Taxonomy" id="468058"/>
    <lineage>
        <taxon>Bacteria</taxon>
        <taxon>Pseudomonadati</taxon>
        <taxon>Bacteroidota</taxon>
        <taxon>Sphingobacteriia</taxon>
        <taxon>Sphingobacteriales</taxon>
        <taxon>Sphingobacteriaceae</taxon>
        <taxon>Mucilaginibacter</taxon>
    </lineage>
</organism>
<accession>A0A316H2X3</accession>
<feature type="transmembrane region" description="Helical" evidence="1">
    <location>
        <begin position="190"/>
        <end position="208"/>
    </location>
</feature>
<evidence type="ECO:0008006" key="4">
    <source>
        <dbReference type="Google" id="ProtNLM"/>
    </source>
</evidence>
<evidence type="ECO:0000313" key="3">
    <source>
        <dbReference type="Proteomes" id="UP000245678"/>
    </source>
</evidence>
<protein>
    <recommendedName>
        <fullName evidence="4">YhhN-like protein</fullName>
    </recommendedName>
</protein>
<evidence type="ECO:0000256" key="1">
    <source>
        <dbReference type="SAM" id="Phobius"/>
    </source>
</evidence>
<keyword evidence="3" id="KW-1185">Reference proteome</keyword>
<dbReference type="EMBL" id="QGHA01000010">
    <property type="protein sequence ID" value="PWK73821.1"/>
    <property type="molecule type" value="Genomic_DNA"/>
</dbReference>
<dbReference type="Proteomes" id="UP000245678">
    <property type="component" value="Unassembled WGS sequence"/>
</dbReference>
<keyword evidence="1" id="KW-0472">Membrane</keyword>
<feature type="transmembrane region" description="Helical" evidence="1">
    <location>
        <begin position="6"/>
        <end position="24"/>
    </location>
</feature>
<proteinExistence type="predicted"/>
<keyword evidence="1" id="KW-0812">Transmembrane</keyword>
<gene>
    <name evidence="2" type="ORF">LX99_04207</name>
</gene>
<dbReference type="AlphaFoldDB" id="A0A316H2X3"/>
<keyword evidence="1" id="KW-1133">Transmembrane helix</keyword>
<feature type="transmembrane region" description="Helical" evidence="1">
    <location>
        <begin position="90"/>
        <end position="111"/>
    </location>
</feature>
<evidence type="ECO:0000313" key="2">
    <source>
        <dbReference type="EMBL" id="PWK73821.1"/>
    </source>
</evidence>
<feature type="transmembrane region" description="Helical" evidence="1">
    <location>
        <begin position="158"/>
        <end position="178"/>
    </location>
</feature>
<comment type="caution">
    <text evidence="2">The sequence shown here is derived from an EMBL/GenBank/DDBJ whole genome shotgun (WGS) entry which is preliminary data.</text>
</comment>